<dbReference type="PANTHER" id="PTHR11019:SF159">
    <property type="entry name" value="TRANSCRIPTIONAL REGULATOR-RELATED"/>
    <property type="match status" value="1"/>
</dbReference>
<dbReference type="Pfam" id="PF12833">
    <property type="entry name" value="HTH_18"/>
    <property type="match status" value="1"/>
</dbReference>
<protein>
    <submittedName>
        <fullName evidence="4">AraC-like DNA-binding protein</fullName>
    </submittedName>
</protein>
<gene>
    <name evidence="4" type="ORF">BJY18_001318</name>
</gene>
<dbReference type="GO" id="GO:0043565">
    <property type="term" value="F:sequence-specific DNA binding"/>
    <property type="evidence" value="ECO:0007669"/>
    <property type="project" value="InterPro"/>
</dbReference>
<sequence length="78" mass="8877">MSRTTFADRFRARAAETPIAYPTRWRMILAGEQLRAGRETVGRIASSLGYETEHAFNTAFKREMGIPPGRYARTARID</sequence>
<dbReference type="SMART" id="SM00342">
    <property type="entry name" value="HTH_ARAC"/>
    <property type="match status" value="1"/>
</dbReference>
<evidence type="ECO:0000313" key="5">
    <source>
        <dbReference type="Proteomes" id="UP000581769"/>
    </source>
</evidence>
<evidence type="ECO:0000256" key="2">
    <source>
        <dbReference type="ARBA" id="ARBA00023163"/>
    </source>
</evidence>
<keyword evidence="4" id="KW-0238">DNA-binding</keyword>
<proteinExistence type="predicted"/>
<name>A0A840IPN9_9PSEU</name>
<keyword evidence="2" id="KW-0804">Transcription</keyword>
<dbReference type="PANTHER" id="PTHR11019">
    <property type="entry name" value="HTH-TYPE TRANSCRIPTIONAL REGULATOR NIMR"/>
    <property type="match status" value="1"/>
</dbReference>
<keyword evidence="1" id="KW-0805">Transcription regulation</keyword>
<dbReference type="GO" id="GO:0003700">
    <property type="term" value="F:DNA-binding transcription factor activity"/>
    <property type="evidence" value="ECO:0007669"/>
    <property type="project" value="InterPro"/>
</dbReference>
<dbReference type="PROSITE" id="PS01124">
    <property type="entry name" value="HTH_ARAC_FAMILY_2"/>
    <property type="match status" value="1"/>
</dbReference>
<accession>A0A840IPN9</accession>
<reference evidence="4 5" key="1">
    <citation type="submission" date="2020-08" db="EMBL/GenBank/DDBJ databases">
        <title>Sequencing the genomes of 1000 actinobacteria strains.</title>
        <authorList>
            <person name="Klenk H.-P."/>
        </authorList>
    </citation>
    <scope>NUCLEOTIDE SEQUENCE [LARGE SCALE GENOMIC DNA]</scope>
    <source>
        <strain evidence="4 5">DSM 45859</strain>
    </source>
</reference>
<dbReference type="Proteomes" id="UP000581769">
    <property type="component" value="Unassembled WGS sequence"/>
</dbReference>
<organism evidence="4 5">
    <name type="scientific">Amycolatopsis jiangsuensis</name>
    <dbReference type="NCBI Taxonomy" id="1181879"/>
    <lineage>
        <taxon>Bacteria</taxon>
        <taxon>Bacillati</taxon>
        <taxon>Actinomycetota</taxon>
        <taxon>Actinomycetes</taxon>
        <taxon>Pseudonocardiales</taxon>
        <taxon>Pseudonocardiaceae</taxon>
        <taxon>Amycolatopsis</taxon>
    </lineage>
</organism>
<evidence type="ECO:0000259" key="3">
    <source>
        <dbReference type="PROSITE" id="PS01124"/>
    </source>
</evidence>
<comment type="caution">
    <text evidence="4">The sequence shown here is derived from an EMBL/GenBank/DDBJ whole genome shotgun (WGS) entry which is preliminary data.</text>
</comment>
<dbReference type="Gene3D" id="1.10.10.60">
    <property type="entry name" value="Homeodomain-like"/>
    <property type="match status" value="1"/>
</dbReference>
<feature type="domain" description="HTH araC/xylS-type" evidence="3">
    <location>
        <begin position="1"/>
        <end position="74"/>
    </location>
</feature>
<evidence type="ECO:0000256" key="1">
    <source>
        <dbReference type="ARBA" id="ARBA00023015"/>
    </source>
</evidence>
<dbReference type="SUPFAM" id="SSF46689">
    <property type="entry name" value="Homeodomain-like"/>
    <property type="match status" value="1"/>
</dbReference>
<dbReference type="EMBL" id="JACHMG010000001">
    <property type="protein sequence ID" value="MBB4683833.1"/>
    <property type="molecule type" value="Genomic_DNA"/>
</dbReference>
<dbReference type="AlphaFoldDB" id="A0A840IPN9"/>
<evidence type="ECO:0000313" key="4">
    <source>
        <dbReference type="EMBL" id="MBB4683833.1"/>
    </source>
</evidence>
<dbReference type="InterPro" id="IPR009057">
    <property type="entry name" value="Homeodomain-like_sf"/>
</dbReference>
<dbReference type="InterPro" id="IPR018060">
    <property type="entry name" value="HTH_AraC"/>
</dbReference>
<keyword evidence="5" id="KW-1185">Reference proteome</keyword>